<dbReference type="Proteomes" id="UP000019483">
    <property type="component" value="Unassembled WGS sequence"/>
</dbReference>
<feature type="transmembrane region" description="Helical" evidence="1">
    <location>
        <begin position="23"/>
        <end position="44"/>
    </location>
</feature>
<dbReference type="OrthoDB" id="125616at2157"/>
<evidence type="ECO:0000256" key="1">
    <source>
        <dbReference type="SAM" id="Phobius"/>
    </source>
</evidence>
<accession>W9DPI5</accession>
<protein>
    <submittedName>
        <fullName evidence="2">Uncharacterized protein</fullName>
    </submittedName>
</protein>
<comment type="caution">
    <text evidence="2">The sequence shown here is derived from an EMBL/GenBank/DDBJ whole genome shotgun (WGS) entry which is preliminary data.</text>
</comment>
<keyword evidence="3" id="KW-1185">Reference proteome</keyword>
<keyword evidence="1" id="KW-0472">Membrane</keyword>
<dbReference type="STRING" id="1090322.MettiDRAFT_0566"/>
<keyword evidence="1" id="KW-1133">Transmembrane helix</keyword>
<keyword evidence="1" id="KW-0812">Transmembrane</keyword>
<dbReference type="EMBL" id="AZAJ01000001">
    <property type="protein sequence ID" value="ETA67153.1"/>
    <property type="molecule type" value="Genomic_DNA"/>
</dbReference>
<dbReference type="AlphaFoldDB" id="W9DPI5"/>
<proteinExistence type="predicted"/>
<gene>
    <name evidence="2" type="ORF">MettiDRAFT_0566</name>
</gene>
<reference evidence="2 3" key="1">
    <citation type="submission" date="2013-08" db="EMBL/GenBank/DDBJ databases">
        <authorList>
            <consortium name="DOE Joint Genome Institute"/>
            <person name="Eisen J."/>
            <person name="Huntemann M."/>
            <person name="Han J."/>
            <person name="Chen A."/>
            <person name="Kyrpides N."/>
            <person name="Mavromatis K."/>
            <person name="Markowitz V."/>
            <person name="Palaniappan K."/>
            <person name="Ivanova N."/>
            <person name="Schaumberg A."/>
            <person name="Pati A."/>
            <person name="Liolios K."/>
            <person name="Nordberg H.P."/>
            <person name="Cantor M.N."/>
            <person name="Hua S.X."/>
            <person name="Woyke T."/>
        </authorList>
    </citation>
    <scope>NUCLEOTIDE SEQUENCE [LARGE SCALE GENOMIC DNA]</scope>
    <source>
        <strain evidence="2 3">DSM 2278</strain>
    </source>
</reference>
<evidence type="ECO:0000313" key="2">
    <source>
        <dbReference type="EMBL" id="ETA67153.1"/>
    </source>
</evidence>
<organism evidence="2 3">
    <name type="scientific">Methanolobus tindarius DSM 2278</name>
    <dbReference type="NCBI Taxonomy" id="1090322"/>
    <lineage>
        <taxon>Archaea</taxon>
        <taxon>Methanobacteriati</taxon>
        <taxon>Methanobacteriota</taxon>
        <taxon>Stenosarchaea group</taxon>
        <taxon>Methanomicrobia</taxon>
        <taxon>Methanosarcinales</taxon>
        <taxon>Methanosarcinaceae</taxon>
        <taxon>Methanolobus</taxon>
    </lineage>
</organism>
<dbReference type="RefSeq" id="WP_023844289.1">
    <property type="nucleotide sequence ID" value="NZ_AZAJ01000001.1"/>
</dbReference>
<evidence type="ECO:0000313" key="3">
    <source>
        <dbReference type="Proteomes" id="UP000019483"/>
    </source>
</evidence>
<name>W9DPI5_METTI</name>
<sequence length="209" mass="23056">MKKRKEVGIGHLMTDESAWADLLLSKTALILATVIILMAVYSLAGSSAEIARKDEVETIATKIASNIDLAGSSRSGNSLNCMTFDPESSEMQLSKISDLNISISSEYIFCTLKEKGKDISAARQLSYRTLPFSHDKLRDMLSVRFGANGNISQPISSVFPYADVTDFLDKKGTDELYLNMSKELCIQETTIYVRNGGEVNGLEYVLVYQ</sequence>